<evidence type="ECO:0000313" key="1">
    <source>
        <dbReference type="EMBL" id="RHW32131.1"/>
    </source>
</evidence>
<protein>
    <submittedName>
        <fullName evidence="1">Acyl carrier protein</fullName>
    </submittedName>
</protein>
<comment type="caution">
    <text evidence="1">The sequence shown here is derived from an EMBL/GenBank/DDBJ whole genome shotgun (WGS) entry which is preliminary data.</text>
</comment>
<evidence type="ECO:0000313" key="2">
    <source>
        <dbReference type="Proteomes" id="UP000284416"/>
    </source>
</evidence>
<dbReference type="InterPro" id="IPR036736">
    <property type="entry name" value="ACP-like_sf"/>
</dbReference>
<dbReference type="OrthoDB" id="5326335at2"/>
<gene>
    <name evidence="1" type="ORF">D1B31_21575</name>
</gene>
<dbReference type="SUPFAM" id="SSF47336">
    <property type="entry name" value="ACP-like"/>
    <property type="match status" value="1"/>
</dbReference>
<dbReference type="AlphaFoldDB" id="A0A417YGX6"/>
<sequence>MRNIEKYRNAFINILDLEEEDVCEDLALGSTPEWDSIGHMGLISEMEDVFDVTLDSEWITEFNSYLSGIELLKRLGVDFINE</sequence>
<dbReference type="Gene3D" id="1.10.1200.10">
    <property type="entry name" value="ACP-like"/>
    <property type="match status" value="1"/>
</dbReference>
<name>A0A417YGX6_9BACI</name>
<keyword evidence="2" id="KW-1185">Reference proteome</keyword>
<dbReference type="EMBL" id="QWEG01000020">
    <property type="protein sequence ID" value="RHW32131.1"/>
    <property type="molecule type" value="Genomic_DNA"/>
</dbReference>
<organism evidence="1 2">
    <name type="scientific">Neobacillus notoginsengisoli</name>
    <dbReference type="NCBI Taxonomy" id="1578198"/>
    <lineage>
        <taxon>Bacteria</taxon>
        <taxon>Bacillati</taxon>
        <taxon>Bacillota</taxon>
        <taxon>Bacilli</taxon>
        <taxon>Bacillales</taxon>
        <taxon>Bacillaceae</taxon>
        <taxon>Neobacillus</taxon>
    </lineage>
</organism>
<dbReference type="Proteomes" id="UP000284416">
    <property type="component" value="Unassembled WGS sequence"/>
</dbReference>
<proteinExistence type="predicted"/>
<reference evidence="1 2" key="1">
    <citation type="journal article" date="2017" name="Int. J. Syst. Evol. Microbiol.">
        <title>Bacillus notoginsengisoli sp. nov., a novel bacterium isolated from the rhizosphere of Panax notoginseng.</title>
        <authorList>
            <person name="Zhang M.Y."/>
            <person name="Cheng J."/>
            <person name="Cai Y."/>
            <person name="Zhang T.Y."/>
            <person name="Wu Y.Y."/>
            <person name="Manikprabhu D."/>
            <person name="Li W.J."/>
            <person name="Zhang Y.X."/>
        </authorList>
    </citation>
    <scope>NUCLEOTIDE SEQUENCE [LARGE SCALE GENOMIC DNA]</scope>
    <source>
        <strain evidence="1 2">JCM 30743</strain>
    </source>
</reference>
<accession>A0A417YGX6</accession>